<comment type="caution">
    <text evidence="5">The sequence shown here is derived from an EMBL/GenBank/DDBJ whole genome shotgun (WGS) entry which is preliminary data.</text>
</comment>
<reference evidence="5" key="1">
    <citation type="submission" date="2021-10" db="EMBL/GenBank/DDBJ databases">
        <title>Anaerobic single-cell dispensing facilitates the cultivation of human gut bacteria.</title>
        <authorList>
            <person name="Afrizal A."/>
        </authorList>
    </citation>
    <scope>NUCLEOTIDE SEQUENCE</scope>
    <source>
        <strain evidence="5">CLA-AA-H215</strain>
    </source>
</reference>
<feature type="compositionally biased region" description="Acidic residues" evidence="1">
    <location>
        <begin position="217"/>
        <end position="240"/>
    </location>
</feature>
<dbReference type="InterPro" id="IPR025376">
    <property type="entry name" value="CD1107-like_dom"/>
</dbReference>
<keyword evidence="2" id="KW-0472">Membrane</keyword>
<dbReference type="RefSeq" id="WP_308453254.1">
    <property type="nucleotide sequence ID" value="NZ_JAJEQR010000013.1"/>
</dbReference>
<protein>
    <submittedName>
        <fullName evidence="5">DUF4366 domain-containing protein</fullName>
    </submittedName>
</protein>
<gene>
    <name evidence="5" type="ORF">LKD81_06180</name>
</gene>
<feature type="chain" id="PRO_5042014819" evidence="3">
    <location>
        <begin position="29"/>
        <end position="248"/>
    </location>
</feature>
<evidence type="ECO:0000313" key="5">
    <source>
        <dbReference type="EMBL" id="MCC2230590.1"/>
    </source>
</evidence>
<evidence type="ECO:0000313" key="6">
    <source>
        <dbReference type="Proteomes" id="UP001198182"/>
    </source>
</evidence>
<evidence type="ECO:0000256" key="1">
    <source>
        <dbReference type="SAM" id="MobiDB-lite"/>
    </source>
</evidence>
<organism evidence="5 6">
    <name type="scientific">Hominifimenecus microfluidus</name>
    <dbReference type="NCBI Taxonomy" id="2885348"/>
    <lineage>
        <taxon>Bacteria</taxon>
        <taxon>Bacillati</taxon>
        <taxon>Bacillota</taxon>
        <taxon>Clostridia</taxon>
        <taxon>Lachnospirales</taxon>
        <taxon>Lachnospiraceae</taxon>
        <taxon>Hominifimenecus</taxon>
    </lineage>
</organism>
<evidence type="ECO:0000256" key="2">
    <source>
        <dbReference type="SAM" id="Phobius"/>
    </source>
</evidence>
<keyword evidence="6" id="KW-1185">Reference proteome</keyword>
<keyword evidence="2" id="KW-1133">Transmembrane helix</keyword>
<dbReference type="Pfam" id="PF14283">
    <property type="entry name" value="CD1107-like"/>
    <property type="match status" value="1"/>
</dbReference>
<feature type="signal peptide" evidence="3">
    <location>
        <begin position="1"/>
        <end position="28"/>
    </location>
</feature>
<feature type="compositionally biased region" description="Acidic residues" evidence="1">
    <location>
        <begin position="162"/>
        <end position="174"/>
    </location>
</feature>
<proteinExistence type="predicted"/>
<name>A0AAE3JES0_9FIRM</name>
<evidence type="ECO:0000256" key="3">
    <source>
        <dbReference type="SAM" id="SignalP"/>
    </source>
</evidence>
<dbReference type="EMBL" id="JAJEQR010000013">
    <property type="protein sequence ID" value="MCC2230590.1"/>
    <property type="molecule type" value="Genomic_DNA"/>
</dbReference>
<feature type="domain" description="Mobile element protein CD1107-like" evidence="4">
    <location>
        <begin position="61"/>
        <end position="210"/>
    </location>
</feature>
<keyword evidence="3" id="KW-0732">Signal</keyword>
<feature type="transmembrane region" description="Helical" evidence="2">
    <location>
        <begin position="182"/>
        <end position="203"/>
    </location>
</feature>
<dbReference type="Proteomes" id="UP001198182">
    <property type="component" value="Unassembled WGS sequence"/>
</dbReference>
<sequence>MKNKIIRTFTVTLAAVLCLTAFSTTAFAGGTDPDPEPLPETTEAPQEEEPTTGGMEPEGVPVTPEGNATLVDDFYGDKQLITVTTKAGNYFYILIDRANEDKETAVHFLNQVDDADLQALLEDGKAAPETCTCTTKCAAGAVNTNCPVCKTNMTECTGPEPEPQEPEETEQPQEDEPKSTGMGGLVVFLVVALIGGGAALYFFKFKKPKADTKGGDELDEYDFGEDEDDEDEPTPEDEEPAHDKEDKE</sequence>
<feature type="region of interest" description="Disordered" evidence="1">
    <location>
        <begin position="209"/>
        <end position="248"/>
    </location>
</feature>
<evidence type="ECO:0000259" key="4">
    <source>
        <dbReference type="Pfam" id="PF14283"/>
    </source>
</evidence>
<dbReference type="AlphaFoldDB" id="A0AAE3JES0"/>
<keyword evidence="2" id="KW-0812">Transmembrane</keyword>
<accession>A0AAE3JES0</accession>
<feature type="region of interest" description="Disordered" evidence="1">
    <location>
        <begin position="156"/>
        <end position="180"/>
    </location>
</feature>
<feature type="region of interest" description="Disordered" evidence="1">
    <location>
        <begin position="28"/>
        <end position="66"/>
    </location>
</feature>